<dbReference type="RefSeq" id="WP_386049782.1">
    <property type="nucleotide sequence ID" value="NZ_JBHUIO010000024.1"/>
</dbReference>
<evidence type="ECO:0008006" key="3">
    <source>
        <dbReference type="Google" id="ProtNLM"/>
    </source>
</evidence>
<keyword evidence="2" id="KW-1185">Reference proteome</keyword>
<proteinExistence type="predicted"/>
<organism evidence="1 2">
    <name type="scientific">Tumebacillus lipolyticus</name>
    <dbReference type="NCBI Taxonomy" id="1280370"/>
    <lineage>
        <taxon>Bacteria</taxon>
        <taxon>Bacillati</taxon>
        <taxon>Bacillota</taxon>
        <taxon>Bacilli</taxon>
        <taxon>Bacillales</taxon>
        <taxon>Alicyclobacillaceae</taxon>
        <taxon>Tumebacillus</taxon>
    </lineage>
</organism>
<dbReference type="Proteomes" id="UP001597343">
    <property type="component" value="Unassembled WGS sequence"/>
</dbReference>
<protein>
    <recommendedName>
        <fullName evidence="3">ArpU family transcriptional regulator</fullName>
    </recommendedName>
</protein>
<gene>
    <name evidence="1" type="ORF">ACFSOY_20855</name>
</gene>
<dbReference type="EMBL" id="JBHUIO010000024">
    <property type="protein sequence ID" value="MFD2172397.1"/>
    <property type="molecule type" value="Genomic_DNA"/>
</dbReference>
<sequence>MNMQLTFDLPRVDERATRAAVKKAFEQYHDYRKTLDCSAAPLHLVKGIKGPSANTTVARPDTDADLIRSSHQRTAYADMVEVAERLQQHQARTIAMMDYVDAVEQAVANLPEYEQKVMRSTLMVEKRKRRKDTVIWPELGLCKNDYYECKEKAVLRIAFALRIEVYESKGDDAA</sequence>
<comment type="caution">
    <text evidence="1">The sequence shown here is derived from an EMBL/GenBank/DDBJ whole genome shotgun (WGS) entry which is preliminary data.</text>
</comment>
<accession>A0ABW5A2C4</accession>
<evidence type="ECO:0000313" key="2">
    <source>
        <dbReference type="Proteomes" id="UP001597343"/>
    </source>
</evidence>
<name>A0ABW5A2C4_9BACL</name>
<evidence type="ECO:0000313" key="1">
    <source>
        <dbReference type="EMBL" id="MFD2172397.1"/>
    </source>
</evidence>
<reference evidence="2" key="1">
    <citation type="journal article" date="2019" name="Int. J. Syst. Evol. Microbiol.">
        <title>The Global Catalogue of Microorganisms (GCM) 10K type strain sequencing project: providing services to taxonomists for standard genome sequencing and annotation.</title>
        <authorList>
            <consortium name="The Broad Institute Genomics Platform"/>
            <consortium name="The Broad Institute Genome Sequencing Center for Infectious Disease"/>
            <person name="Wu L."/>
            <person name="Ma J."/>
        </authorList>
    </citation>
    <scope>NUCLEOTIDE SEQUENCE [LARGE SCALE GENOMIC DNA]</scope>
    <source>
        <strain evidence="2">CGMCC 1.13574</strain>
    </source>
</reference>